<feature type="domain" description="ABC transporter" evidence="8">
    <location>
        <begin position="2"/>
        <end position="228"/>
    </location>
</feature>
<dbReference type="PANTHER" id="PTHR42711:SF5">
    <property type="entry name" value="ABC TRANSPORTER ATP-BINDING PROTEIN NATA"/>
    <property type="match status" value="1"/>
</dbReference>
<evidence type="ECO:0000256" key="6">
    <source>
        <dbReference type="ARBA" id="ARBA00023251"/>
    </source>
</evidence>
<dbReference type="Pfam" id="PF00005">
    <property type="entry name" value="ABC_tran"/>
    <property type="match status" value="1"/>
</dbReference>
<dbReference type="AlphaFoldDB" id="A0A6H9WM03"/>
<dbReference type="InterPro" id="IPR027417">
    <property type="entry name" value="P-loop_NTPase"/>
</dbReference>
<evidence type="ECO:0000313" key="9">
    <source>
        <dbReference type="EMBL" id="KAB1646760.1"/>
    </source>
</evidence>
<keyword evidence="10" id="KW-1185">Reference proteome</keyword>
<dbReference type="InterPro" id="IPR003593">
    <property type="entry name" value="AAA+_ATPase"/>
</dbReference>
<keyword evidence="4" id="KW-0547">Nucleotide-binding</keyword>
<dbReference type="GO" id="GO:0005886">
    <property type="term" value="C:plasma membrane"/>
    <property type="evidence" value="ECO:0007669"/>
    <property type="project" value="UniProtKB-SubCell"/>
</dbReference>
<dbReference type="PROSITE" id="PS50893">
    <property type="entry name" value="ABC_TRANSPORTER_2"/>
    <property type="match status" value="1"/>
</dbReference>
<dbReference type="RefSeq" id="WP_158029926.1">
    <property type="nucleotide sequence ID" value="NZ_BMHG01000002.1"/>
</dbReference>
<evidence type="ECO:0000256" key="2">
    <source>
        <dbReference type="ARBA" id="ARBA00005417"/>
    </source>
</evidence>
<reference evidence="9 10" key="1">
    <citation type="submission" date="2019-09" db="EMBL/GenBank/DDBJ databases">
        <title>Phylogeny of genus Pseudoclavibacter and closely related genus.</title>
        <authorList>
            <person name="Li Y."/>
        </authorList>
    </citation>
    <scope>NUCLEOTIDE SEQUENCE [LARGE SCALE GENOMIC DNA]</scope>
    <source>
        <strain evidence="9 10">EGI 60007</strain>
    </source>
</reference>
<evidence type="ECO:0000256" key="5">
    <source>
        <dbReference type="ARBA" id="ARBA00022840"/>
    </source>
</evidence>
<accession>A0A6H9WM03</accession>
<keyword evidence="6" id="KW-0046">Antibiotic resistance</keyword>
<dbReference type="GO" id="GO:0046677">
    <property type="term" value="P:response to antibiotic"/>
    <property type="evidence" value="ECO:0007669"/>
    <property type="project" value="UniProtKB-KW"/>
</dbReference>
<feature type="compositionally biased region" description="Low complexity" evidence="7">
    <location>
        <begin position="295"/>
        <end position="307"/>
    </location>
</feature>
<feature type="region of interest" description="Disordered" evidence="7">
    <location>
        <begin position="288"/>
        <end position="316"/>
    </location>
</feature>
<organism evidence="9 10">
    <name type="scientific">Pseudoclavibacter endophyticus</name>
    <dbReference type="NCBI Taxonomy" id="1778590"/>
    <lineage>
        <taxon>Bacteria</taxon>
        <taxon>Bacillati</taxon>
        <taxon>Actinomycetota</taxon>
        <taxon>Actinomycetes</taxon>
        <taxon>Micrococcales</taxon>
        <taxon>Microbacteriaceae</taxon>
        <taxon>Pseudoclavibacter</taxon>
    </lineage>
</organism>
<dbReference type="Proteomes" id="UP000431744">
    <property type="component" value="Unassembled WGS sequence"/>
</dbReference>
<dbReference type="GO" id="GO:0016887">
    <property type="term" value="F:ATP hydrolysis activity"/>
    <property type="evidence" value="ECO:0007669"/>
    <property type="project" value="InterPro"/>
</dbReference>
<dbReference type="OrthoDB" id="9804819at2"/>
<gene>
    <name evidence="9" type="ORF">F8O04_13530</name>
</gene>
<comment type="similarity">
    <text evidence="2">Belongs to the ABC transporter superfamily.</text>
</comment>
<evidence type="ECO:0000256" key="3">
    <source>
        <dbReference type="ARBA" id="ARBA00022448"/>
    </source>
</evidence>
<sequence>MITFDRVTKRYARLGGSAEAVRDLSVTIRTGAITAVLGPNASGKTTMLRMLAGQLAPTGGTISIAGRPVATDARIPHFAVAHDGNNFGDSRLREYLSFARSRPGWSMHEYRRLADTFELPSRGYLHKLSLGQRAGFAIACALASAAPHVVIDEAHAGLDVPKRLALYEELVRTNAEDGRSIIIASHNVGELERIAEDAIVLRDGRLIEATEVDDLAGRFVRVIGPAEGVQRTVGSRRVVAQRELGATLEATVDVSSSPLDPSPAGVVVTPVDFQEAFVALLGRQGAGMPGDDAAHSAGSTGAHANSTNESTKGSTS</sequence>
<keyword evidence="3" id="KW-0813">Transport</keyword>
<dbReference type="EMBL" id="WBJY01000004">
    <property type="protein sequence ID" value="KAB1646760.1"/>
    <property type="molecule type" value="Genomic_DNA"/>
</dbReference>
<proteinExistence type="inferred from homology"/>
<evidence type="ECO:0000259" key="8">
    <source>
        <dbReference type="PROSITE" id="PS50893"/>
    </source>
</evidence>
<comment type="caution">
    <text evidence="9">The sequence shown here is derived from an EMBL/GenBank/DDBJ whole genome shotgun (WGS) entry which is preliminary data.</text>
</comment>
<dbReference type="PANTHER" id="PTHR42711">
    <property type="entry name" value="ABC TRANSPORTER ATP-BINDING PROTEIN"/>
    <property type="match status" value="1"/>
</dbReference>
<dbReference type="InterPro" id="IPR050763">
    <property type="entry name" value="ABC_transporter_ATP-binding"/>
</dbReference>
<evidence type="ECO:0000256" key="7">
    <source>
        <dbReference type="SAM" id="MobiDB-lite"/>
    </source>
</evidence>
<dbReference type="GO" id="GO:0005524">
    <property type="term" value="F:ATP binding"/>
    <property type="evidence" value="ECO:0007669"/>
    <property type="project" value="UniProtKB-KW"/>
</dbReference>
<keyword evidence="5 9" id="KW-0067">ATP-binding</keyword>
<comment type="subcellular location">
    <subcellularLocation>
        <location evidence="1">Cell membrane</location>
        <topology evidence="1">Peripheral membrane protein</topology>
    </subcellularLocation>
</comment>
<dbReference type="SMART" id="SM00382">
    <property type="entry name" value="AAA"/>
    <property type="match status" value="1"/>
</dbReference>
<evidence type="ECO:0000256" key="1">
    <source>
        <dbReference type="ARBA" id="ARBA00004202"/>
    </source>
</evidence>
<name>A0A6H9WM03_9MICO</name>
<evidence type="ECO:0000313" key="10">
    <source>
        <dbReference type="Proteomes" id="UP000431744"/>
    </source>
</evidence>
<dbReference type="SUPFAM" id="SSF52540">
    <property type="entry name" value="P-loop containing nucleoside triphosphate hydrolases"/>
    <property type="match status" value="1"/>
</dbReference>
<protein>
    <submittedName>
        <fullName evidence="9">ABC transporter ATP-binding protein</fullName>
    </submittedName>
</protein>
<evidence type="ECO:0000256" key="4">
    <source>
        <dbReference type="ARBA" id="ARBA00022741"/>
    </source>
</evidence>
<dbReference type="Gene3D" id="3.40.50.300">
    <property type="entry name" value="P-loop containing nucleotide triphosphate hydrolases"/>
    <property type="match status" value="1"/>
</dbReference>
<dbReference type="InterPro" id="IPR003439">
    <property type="entry name" value="ABC_transporter-like_ATP-bd"/>
</dbReference>